<dbReference type="Proteomes" id="UP000277204">
    <property type="component" value="Unassembled WGS sequence"/>
</dbReference>
<dbReference type="AlphaFoldDB" id="A0A183MYX2"/>
<dbReference type="PANTHER" id="PTHR47027">
    <property type="entry name" value="REVERSE TRANSCRIPTASE DOMAIN-CONTAINING PROTEIN"/>
    <property type="match status" value="1"/>
</dbReference>
<evidence type="ECO:0000313" key="2">
    <source>
        <dbReference type="Proteomes" id="UP000277204"/>
    </source>
</evidence>
<dbReference type="PANTHER" id="PTHR47027:SF25">
    <property type="entry name" value="REVERSE TRANSCRIPTASE DOMAIN-CONTAINING PROTEIN"/>
    <property type="match status" value="1"/>
</dbReference>
<protein>
    <submittedName>
        <fullName evidence="1">Uncharacterized protein</fullName>
    </submittedName>
</protein>
<sequence length="130" mass="14648">MRLDDLDVADDLILLSHTQQQMQGKTISVAAAVGLNIHKEKSKIIRHNTACTNRIILDGEALEDVKTFTYLGSTTDEGTDRQNKSSIFTTEEHLEPKTTVCQLASKSEFSIQMSRQFYCMGRKLGELRKL</sequence>
<organism evidence="1 2">
    <name type="scientific">Schistosoma margrebowiei</name>
    <dbReference type="NCBI Taxonomy" id="48269"/>
    <lineage>
        <taxon>Eukaryota</taxon>
        <taxon>Metazoa</taxon>
        <taxon>Spiralia</taxon>
        <taxon>Lophotrochozoa</taxon>
        <taxon>Platyhelminthes</taxon>
        <taxon>Trematoda</taxon>
        <taxon>Digenea</taxon>
        <taxon>Strigeidida</taxon>
        <taxon>Schistosomatoidea</taxon>
        <taxon>Schistosomatidae</taxon>
        <taxon>Schistosoma</taxon>
    </lineage>
</organism>
<keyword evidence="2" id="KW-1185">Reference proteome</keyword>
<name>A0A183MYX2_9TREM</name>
<reference evidence="1 2" key="1">
    <citation type="submission" date="2018-11" db="EMBL/GenBank/DDBJ databases">
        <authorList>
            <consortium name="Pathogen Informatics"/>
        </authorList>
    </citation>
    <scope>NUCLEOTIDE SEQUENCE [LARGE SCALE GENOMIC DNA]</scope>
    <source>
        <strain evidence="1 2">Zambia</strain>
    </source>
</reference>
<dbReference type="EMBL" id="UZAI01018631">
    <property type="protein sequence ID" value="VDP38797.1"/>
    <property type="molecule type" value="Genomic_DNA"/>
</dbReference>
<evidence type="ECO:0000313" key="1">
    <source>
        <dbReference type="EMBL" id="VDP38797.1"/>
    </source>
</evidence>
<proteinExistence type="predicted"/>
<gene>
    <name evidence="1" type="ORF">SMRZ_LOCUS21250</name>
</gene>
<accession>A0A183MYX2</accession>